<dbReference type="Proteomes" id="UP000078561">
    <property type="component" value="Unassembled WGS sequence"/>
</dbReference>
<dbReference type="GO" id="GO:0000329">
    <property type="term" value="C:fungal-type vacuole membrane"/>
    <property type="evidence" value="ECO:0007669"/>
    <property type="project" value="TreeGrafter"/>
</dbReference>
<dbReference type="GO" id="GO:0004430">
    <property type="term" value="F:1-phosphatidylinositol 4-kinase activity"/>
    <property type="evidence" value="ECO:0007669"/>
    <property type="project" value="UniProtKB-EC"/>
</dbReference>
<dbReference type="GO" id="GO:0005802">
    <property type="term" value="C:trans-Golgi network"/>
    <property type="evidence" value="ECO:0007669"/>
    <property type="project" value="TreeGrafter"/>
</dbReference>
<dbReference type="OrthoDB" id="3349449at2759"/>
<feature type="compositionally biased region" description="Basic residues" evidence="10">
    <location>
        <begin position="1060"/>
        <end position="1071"/>
    </location>
</feature>
<evidence type="ECO:0000256" key="7">
    <source>
        <dbReference type="ARBA" id="ARBA00022840"/>
    </source>
</evidence>
<feature type="compositionally biased region" description="Low complexity" evidence="10">
    <location>
        <begin position="1043"/>
        <end position="1057"/>
    </location>
</feature>
<dbReference type="STRING" id="4829.A0A168PG40"/>
<evidence type="ECO:0000256" key="4">
    <source>
        <dbReference type="ARBA" id="ARBA00022679"/>
    </source>
</evidence>
<dbReference type="PROSITE" id="PS00916">
    <property type="entry name" value="PI3_4_KINASE_2"/>
    <property type="match status" value="1"/>
</dbReference>
<dbReference type="InterPro" id="IPR000403">
    <property type="entry name" value="PI3/4_kinase_cat_dom"/>
</dbReference>
<accession>A0A168PG40</accession>
<keyword evidence="8 11" id="KW-0472">Membrane</keyword>
<dbReference type="PANTHER" id="PTHR12865:SF1">
    <property type="entry name" value="PHOSPHATIDYLINOSITOL 4-KINASE TYPE 2"/>
    <property type="match status" value="1"/>
</dbReference>
<dbReference type="GO" id="GO:0007030">
    <property type="term" value="P:Golgi organization"/>
    <property type="evidence" value="ECO:0007669"/>
    <property type="project" value="TreeGrafter"/>
</dbReference>
<keyword evidence="5" id="KW-0547">Nucleotide-binding</keyword>
<dbReference type="InParanoid" id="A0A168PG40"/>
<dbReference type="EMBL" id="LT553804">
    <property type="protein sequence ID" value="SAM02325.1"/>
    <property type="molecule type" value="Genomic_DNA"/>
</dbReference>
<evidence type="ECO:0000256" key="9">
    <source>
        <dbReference type="SAM" id="Coils"/>
    </source>
</evidence>
<feature type="coiled-coil region" evidence="9">
    <location>
        <begin position="105"/>
        <end position="132"/>
    </location>
</feature>
<dbReference type="PANTHER" id="PTHR12865">
    <property type="entry name" value="PHOSPHATIDYLINOSITOL 4-KINASE TYPE-II"/>
    <property type="match status" value="1"/>
</dbReference>
<evidence type="ECO:0000313" key="14">
    <source>
        <dbReference type="Proteomes" id="UP000078561"/>
    </source>
</evidence>
<feature type="region of interest" description="Disordered" evidence="10">
    <location>
        <begin position="275"/>
        <end position="315"/>
    </location>
</feature>
<feature type="region of interest" description="Disordered" evidence="10">
    <location>
        <begin position="644"/>
        <end position="672"/>
    </location>
</feature>
<proteinExistence type="predicted"/>
<dbReference type="GO" id="GO:0005524">
    <property type="term" value="F:ATP binding"/>
    <property type="evidence" value="ECO:0007669"/>
    <property type="project" value="UniProtKB-KW"/>
</dbReference>
<name>A0A168PG40_ABSGL</name>
<evidence type="ECO:0000256" key="3">
    <source>
        <dbReference type="ARBA" id="ARBA00022475"/>
    </source>
</evidence>
<keyword evidence="7" id="KW-0067">ATP-binding</keyword>
<sequence>MNPNSDGFQTPIMQPTLSRPPSYKLDTNIDLDALESEYEKSIRDYNKVPRWRHQFQGVPLVFWLVVFVMIGIISLFVPQLPTVSLVLWLPLTFYFFSFLIVQFIYRRRLQALQQLKEQLAAIQQHRQSVLTQVAECPIDHYFLHSTSNQHTHYITTLLPPPPAYQKVARQPPVSLSHSFLSLPHSPSLFFSSLHTLTADCLFCDMLHSRKAATLRHQKYQRLQQDEADDELDYEEWSDLAQHPNSVLVINSISGSDQDSYTTAVLPQPIFKNSNVNDSGDNCDGLSSPATPNLPQQPSSSLTTSAPNSSFLPNDSLAKLPQATRDFFHNKWLPSKANRATLANMPPTIVYDIQQGNIPSHADPTLRELDLRGWTIAHRRLYHTRKQKKRTKRKKKSKRIPDREVGTTTGGGDTTDDDEQYSYLDPLQPSNQLCGSIFIKTEYDAYSPGVCNVNEEPIIPVSKDRYLQIIKSVQLAINDNIQPTRISQGSSGSYFCRDQDNKIVGVFKPKNEEPYGKLNPKWTKWLHRHLFPCFFGRSCLIPNLGYISEAAASLVDRQLGTYMVPTTHLDHFTSPSFYYDYLDRRRYRHSPQQHTLPLKIGSFQCFLHGYRDANIFLRDNPWPLESSSLSLMRFGGDSSALWGACVGQSDDGGEENEHDPDYTGGPSKPSLSGIVNSKISGYRQIKPTDNDNQPSPHGSAKNEYVALNMGIDNTSSGDEGNDSDTLRHRTSLYSKKIQKPTFVWTTHLQHQFKLEFEKLVILDYLIRNTDRGLDNWMISYCEGKPTNTTWNNTSSSSSSSTNNVSDEDIHQHHHHHIPTGATPCIHGNVTPHIHIAAIDNGLAFPFKHPDEWRSYPYGWLALPNSLVSQPFSLETRRRFLPILSDPIWWNTTVEQLRNLFQVDSDFNERMFQRQMAVLRGQGYNLVRVLKDSHAGPLDMVTMERVLVNREEVFIEYDEKRLEERSPLKRKHHRPQHNDIITAPPSESSSISDRPVANQVELPSSAPNAVTEVVDTDANVTTPITISSSVPLQSHHHITNQTPNPLLQSPMSISPSSSLVHQSHRQKPTKSGTRRLRLKRSTSFNTFDTVTPSSPSLTAAALNHRSNQKDLPWKDRVRKRLSLDLGRRRLTLRQVMGSDGEMMDDDSLSIDSLDSPQEPVRKRVLFVMETIKLVKSKLPYFSCC</sequence>
<feature type="region of interest" description="Disordered" evidence="10">
    <location>
        <begin position="1030"/>
        <end position="1071"/>
    </location>
</feature>
<evidence type="ECO:0000256" key="1">
    <source>
        <dbReference type="ARBA" id="ARBA00004236"/>
    </source>
</evidence>
<evidence type="ECO:0000256" key="2">
    <source>
        <dbReference type="ARBA" id="ARBA00012169"/>
    </source>
</evidence>
<evidence type="ECO:0000256" key="10">
    <source>
        <dbReference type="SAM" id="MobiDB-lite"/>
    </source>
</evidence>
<keyword evidence="3" id="KW-1003">Cell membrane</keyword>
<feature type="transmembrane region" description="Helical" evidence="11">
    <location>
        <begin position="85"/>
        <end position="105"/>
    </location>
</feature>
<evidence type="ECO:0000256" key="6">
    <source>
        <dbReference type="ARBA" id="ARBA00022777"/>
    </source>
</evidence>
<evidence type="ECO:0000256" key="8">
    <source>
        <dbReference type="ARBA" id="ARBA00023136"/>
    </source>
</evidence>
<gene>
    <name evidence="13" type="primary">ABSGL_08104.1 scaffold 9591</name>
</gene>
<feature type="compositionally biased region" description="Low complexity" evidence="10">
    <location>
        <begin position="787"/>
        <end position="803"/>
    </location>
</feature>
<dbReference type="EC" id="2.7.1.67" evidence="2"/>
<organism evidence="13">
    <name type="scientific">Absidia glauca</name>
    <name type="common">Pin mould</name>
    <dbReference type="NCBI Taxonomy" id="4829"/>
    <lineage>
        <taxon>Eukaryota</taxon>
        <taxon>Fungi</taxon>
        <taxon>Fungi incertae sedis</taxon>
        <taxon>Mucoromycota</taxon>
        <taxon>Mucoromycotina</taxon>
        <taxon>Mucoromycetes</taxon>
        <taxon>Mucorales</taxon>
        <taxon>Cunninghamellaceae</taxon>
        <taxon>Absidia</taxon>
    </lineage>
</organism>
<comment type="subcellular location">
    <subcellularLocation>
        <location evidence="1">Cell membrane</location>
    </subcellularLocation>
</comment>
<evidence type="ECO:0000256" key="5">
    <source>
        <dbReference type="ARBA" id="ARBA00022741"/>
    </source>
</evidence>
<dbReference type="PROSITE" id="PS50290">
    <property type="entry name" value="PI3_4_KINASE_3"/>
    <property type="match status" value="1"/>
</dbReference>
<feature type="region of interest" description="Disordered" evidence="10">
    <location>
        <begin position="964"/>
        <end position="993"/>
    </location>
</feature>
<dbReference type="GO" id="GO:0005886">
    <property type="term" value="C:plasma membrane"/>
    <property type="evidence" value="ECO:0007669"/>
    <property type="project" value="UniProtKB-SubCell"/>
</dbReference>
<keyword evidence="9" id="KW-0175">Coiled coil</keyword>
<dbReference type="FunCoup" id="A0A168PG40">
    <property type="interactions" value="215"/>
</dbReference>
<reference evidence="13" key="1">
    <citation type="submission" date="2016-04" db="EMBL/GenBank/DDBJ databases">
        <authorList>
            <person name="Evans L.H."/>
            <person name="Alamgir A."/>
            <person name="Owens N."/>
            <person name="Weber N.D."/>
            <person name="Virtaneva K."/>
            <person name="Barbian K."/>
            <person name="Babar A."/>
            <person name="Rosenke K."/>
        </authorList>
    </citation>
    <scope>NUCLEOTIDE SEQUENCE [LARGE SCALE GENOMIC DNA]</scope>
    <source>
        <strain evidence="13">CBS 101.48</strain>
    </source>
</reference>
<dbReference type="AlphaFoldDB" id="A0A168PG40"/>
<feature type="region of interest" description="Disordered" evidence="10">
    <location>
        <begin position="383"/>
        <end position="418"/>
    </location>
</feature>
<feature type="region of interest" description="Disordered" evidence="10">
    <location>
        <begin position="787"/>
        <end position="820"/>
    </location>
</feature>
<feature type="compositionally biased region" description="Basic residues" evidence="10">
    <location>
        <begin position="383"/>
        <end position="397"/>
    </location>
</feature>
<feature type="compositionally biased region" description="Polar residues" evidence="10">
    <location>
        <begin position="287"/>
        <end position="296"/>
    </location>
</feature>
<feature type="domain" description="PI3K/PI4K catalytic" evidence="12">
    <location>
        <begin position="479"/>
        <end position="947"/>
    </location>
</feature>
<dbReference type="GO" id="GO:0007032">
    <property type="term" value="P:endosome organization"/>
    <property type="evidence" value="ECO:0007669"/>
    <property type="project" value="TreeGrafter"/>
</dbReference>
<dbReference type="Pfam" id="PF00454">
    <property type="entry name" value="PI3_PI4_kinase"/>
    <property type="match status" value="2"/>
</dbReference>
<dbReference type="GO" id="GO:0005768">
    <property type="term" value="C:endosome"/>
    <property type="evidence" value="ECO:0007669"/>
    <property type="project" value="TreeGrafter"/>
</dbReference>
<keyword evidence="14" id="KW-1185">Reference proteome</keyword>
<keyword evidence="4" id="KW-0808">Transferase</keyword>
<feature type="transmembrane region" description="Helical" evidence="11">
    <location>
        <begin position="60"/>
        <end position="79"/>
    </location>
</feature>
<dbReference type="InterPro" id="IPR018936">
    <property type="entry name" value="PI3/4_kinase_CS"/>
</dbReference>
<feature type="compositionally biased region" description="Low complexity" evidence="10">
    <location>
        <begin position="297"/>
        <end position="309"/>
    </location>
</feature>
<keyword evidence="6" id="KW-0418">Kinase</keyword>
<dbReference type="InterPro" id="IPR039756">
    <property type="entry name" value="Lsb6/PI4K2"/>
</dbReference>
<evidence type="ECO:0000256" key="11">
    <source>
        <dbReference type="SAM" id="Phobius"/>
    </source>
</evidence>
<dbReference type="GO" id="GO:0046854">
    <property type="term" value="P:phosphatidylinositol phosphate biosynthetic process"/>
    <property type="evidence" value="ECO:0007669"/>
    <property type="project" value="TreeGrafter"/>
</dbReference>
<evidence type="ECO:0000259" key="12">
    <source>
        <dbReference type="PROSITE" id="PS50290"/>
    </source>
</evidence>
<protein>
    <recommendedName>
        <fullName evidence="2">1-phosphatidylinositol 4-kinase</fullName>
        <ecNumber evidence="2">2.7.1.67</ecNumber>
    </recommendedName>
</protein>
<keyword evidence="11" id="KW-0812">Transmembrane</keyword>
<keyword evidence="11" id="KW-1133">Transmembrane helix</keyword>
<evidence type="ECO:0000313" key="13">
    <source>
        <dbReference type="EMBL" id="SAM02325.1"/>
    </source>
</evidence>